<keyword evidence="4" id="KW-0029">Amino-acid transport</keyword>
<dbReference type="Gene3D" id="1.20.1740.10">
    <property type="entry name" value="Amino acid/polyamine transporter I"/>
    <property type="match status" value="1"/>
</dbReference>
<keyword evidence="2" id="KW-0813">Transport</keyword>
<evidence type="ECO:0000256" key="2">
    <source>
        <dbReference type="ARBA" id="ARBA00022448"/>
    </source>
</evidence>
<evidence type="ECO:0000313" key="10">
    <source>
        <dbReference type="Proteomes" id="UP001479436"/>
    </source>
</evidence>
<protein>
    <recommendedName>
        <fullName evidence="8">Amino acid permease/ SLC12A domain-containing protein</fullName>
    </recommendedName>
</protein>
<accession>A0ABR2WGG7</accession>
<keyword evidence="6 7" id="KW-0472">Membrane</keyword>
<dbReference type="PANTHER" id="PTHR43341:SF1">
    <property type="entry name" value="GENERAL AMINO-ACID PERMEASE GAP1"/>
    <property type="match status" value="1"/>
</dbReference>
<gene>
    <name evidence="9" type="ORF">K7432_015191</name>
</gene>
<name>A0ABR2WGG7_9FUNG</name>
<evidence type="ECO:0000256" key="3">
    <source>
        <dbReference type="ARBA" id="ARBA00022692"/>
    </source>
</evidence>
<feature type="transmembrane region" description="Helical" evidence="7">
    <location>
        <begin position="46"/>
        <end position="68"/>
    </location>
</feature>
<evidence type="ECO:0000256" key="4">
    <source>
        <dbReference type="ARBA" id="ARBA00022970"/>
    </source>
</evidence>
<dbReference type="InterPro" id="IPR004841">
    <property type="entry name" value="AA-permease/SLC12A_dom"/>
</dbReference>
<keyword evidence="3 7" id="KW-0812">Transmembrane</keyword>
<comment type="caution">
    <text evidence="9">The sequence shown here is derived from an EMBL/GenBank/DDBJ whole genome shotgun (WGS) entry which is preliminary data.</text>
</comment>
<proteinExistence type="predicted"/>
<dbReference type="Proteomes" id="UP001479436">
    <property type="component" value="Unassembled WGS sequence"/>
</dbReference>
<keyword evidence="10" id="KW-1185">Reference proteome</keyword>
<feature type="transmembrane region" description="Helical" evidence="7">
    <location>
        <begin position="74"/>
        <end position="93"/>
    </location>
</feature>
<evidence type="ECO:0000256" key="1">
    <source>
        <dbReference type="ARBA" id="ARBA00004141"/>
    </source>
</evidence>
<dbReference type="InterPro" id="IPR004840">
    <property type="entry name" value="Amino_acid_permease_CS"/>
</dbReference>
<evidence type="ECO:0000256" key="6">
    <source>
        <dbReference type="ARBA" id="ARBA00023136"/>
    </source>
</evidence>
<evidence type="ECO:0000313" key="9">
    <source>
        <dbReference type="EMBL" id="KAK9760613.1"/>
    </source>
</evidence>
<evidence type="ECO:0000259" key="8">
    <source>
        <dbReference type="Pfam" id="PF00324"/>
    </source>
</evidence>
<feature type="non-terminal residue" evidence="9">
    <location>
        <position position="122"/>
    </location>
</feature>
<evidence type="ECO:0000256" key="5">
    <source>
        <dbReference type="ARBA" id="ARBA00022989"/>
    </source>
</evidence>
<sequence length="122" mass="12840">MGTDIELQQTGTYFVEDKKPQDVESCHHEETGGQPALNRTLNARHLSMISIGGTIGTGLFLASGISIAKGGPGGALVAYSLIGIMVFFLMTSLGEMATYMPISGSFNAYGARFVDPAFGFAL</sequence>
<dbReference type="PROSITE" id="PS00218">
    <property type="entry name" value="AMINO_ACID_PERMEASE_1"/>
    <property type="match status" value="1"/>
</dbReference>
<organism evidence="9 10">
    <name type="scientific">Basidiobolus ranarum</name>
    <dbReference type="NCBI Taxonomy" id="34480"/>
    <lineage>
        <taxon>Eukaryota</taxon>
        <taxon>Fungi</taxon>
        <taxon>Fungi incertae sedis</taxon>
        <taxon>Zoopagomycota</taxon>
        <taxon>Entomophthoromycotina</taxon>
        <taxon>Basidiobolomycetes</taxon>
        <taxon>Basidiobolales</taxon>
        <taxon>Basidiobolaceae</taxon>
        <taxon>Basidiobolus</taxon>
    </lineage>
</organism>
<evidence type="ECO:0000256" key="7">
    <source>
        <dbReference type="SAM" id="Phobius"/>
    </source>
</evidence>
<feature type="domain" description="Amino acid permease/ SLC12A" evidence="8">
    <location>
        <begin position="45"/>
        <end position="121"/>
    </location>
</feature>
<comment type="subcellular location">
    <subcellularLocation>
        <location evidence="1">Membrane</location>
        <topology evidence="1">Multi-pass membrane protein</topology>
    </subcellularLocation>
</comment>
<dbReference type="Pfam" id="PF00324">
    <property type="entry name" value="AA_permease"/>
    <property type="match status" value="1"/>
</dbReference>
<reference evidence="9 10" key="1">
    <citation type="submission" date="2023-04" db="EMBL/GenBank/DDBJ databases">
        <title>Genome of Basidiobolus ranarum AG-B5.</title>
        <authorList>
            <person name="Stajich J.E."/>
            <person name="Carter-House D."/>
            <person name="Gryganskyi A."/>
        </authorList>
    </citation>
    <scope>NUCLEOTIDE SEQUENCE [LARGE SCALE GENOMIC DNA]</scope>
    <source>
        <strain evidence="9 10">AG-B5</strain>
    </source>
</reference>
<dbReference type="InterPro" id="IPR050524">
    <property type="entry name" value="APC_YAT"/>
</dbReference>
<dbReference type="EMBL" id="JASJQH010001972">
    <property type="protein sequence ID" value="KAK9760613.1"/>
    <property type="molecule type" value="Genomic_DNA"/>
</dbReference>
<keyword evidence="5 7" id="KW-1133">Transmembrane helix</keyword>
<dbReference type="PANTHER" id="PTHR43341">
    <property type="entry name" value="AMINO ACID PERMEASE"/>
    <property type="match status" value="1"/>
</dbReference>